<evidence type="ECO:0000256" key="1">
    <source>
        <dbReference type="SAM" id="MobiDB-lite"/>
    </source>
</evidence>
<gene>
    <name evidence="2" type="ORF">PoB_005769000</name>
</gene>
<accession>A0AAV4CHZ8</accession>
<comment type="caution">
    <text evidence="2">The sequence shown here is derived from an EMBL/GenBank/DDBJ whole genome shotgun (WGS) entry which is preliminary data.</text>
</comment>
<dbReference type="AlphaFoldDB" id="A0AAV4CHZ8"/>
<feature type="compositionally biased region" description="Basic and acidic residues" evidence="1">
    <location>
        <begin position="65"/>
        <end position="80"/>
    </location>
</feature>
<name>A0AAV4CHZ8_9GAST</name>
<evidence type="ECO:0000313" key="3">
    <source>
        <dbReference type="Proteomes" id="UP000735302"/>
    </source>
</evidence>
<sequence>MWVGICVKASTSLHGDEDDDYDEDDEDDDDDDERGDEGDDDDDEYTDDRITDGLVALWPGQPHPDQCREESVRPDQVKPG</sequence>
<feature type="compositionally biased region" description="Acidic residues" evidence="1">
    <location>
        <begin position="16"/>
        <end position="46"/>
    </location>
</feature>
<keyword evidence="3" id="KW-1185">Reference proteome</keyword>
<feature type="region of interest" description="Disordered" evidence="1">
    <location>
        <begin position="1"/>
        <end position="80"/>
    </location>
</feature>
<proteinExistence type="predicted"/>
<protein>
    <submittedName>
        <fullName evidence="2">Uncharacterized protein</fullName>
    </submittedName>
</protein>
<evidence type="ECO:0000313" key="2">
    <source>
        <dbReference type="EMBL" id="GFO31185.1"/>
    </source>
</evidence>
<dbReference type="Proteomes" id="UP000735302">
    <property type="component" value="Unassembled WGS sequence"/>
</dbReference>
<organism evidence="2 3">
    <name type="scientific">Plakobranchus ocellatus</name>
    <dbReference type="NCBI Taxonomy" id="259542"/>
    <lineage>
        <taxon>Eukaryota</taxon>
        <taxon>Metazoa</taxon>
        <taxon>Spiralia</taxon>
        <taxon>Lophotrochozoa</taxon>
        <taxon>Mollusca</taxon>
        <taxon>Gastropoda</taxon>
        <taxon>Heterobranchia</taxon>
        <taxon>Euthyneura</taxon>
        <taxon>Panpulmonata</taxon>
        <taxon>Sacoglossa</taxon>
        <taxon>Placobranchoidea</taxon>
        <taxon>Plakobranchidae</taxon>
        <taxon>Plakobranchus</taxon>
    </lineage>
</organism>
<dbReference type="EMBL" id="BLXT01006360">
    <property type="protein sequence ID" value="GFO31185.1"/>
    <property type="molecule type" value="Genomic_DNA"/>
</dbReference>
<reference evidence="2 3" key="1">
    <citation type="journal article" date="2021" name="Elife">
        <title>Chloroplast acquisition without the gene transfer in kleptoplastic sea slugs, Plakobranchus ocellatus.</title>
        <authorList>
            <person name="Maeda T."/>
            <person name="Takahashi S."/>
            <person name="Yoshida T."/>
            <person name="Shimamura S."/>
            <person name="Takaki Y."/>
            <person name="Nagai Y."/>
            <person name="Toyoda A."/>
            <person name="Suzuki Y."/>
            <person name="Arimoto A."/>
            <person name="Ishii H."/>
            <person name="Satoh N."/>
            <person name="Nishiyama T."/>
            <person name="Hasebe M."/>
            <person name="Maruyama T."/>
            <person name="Minagawa J."/>
            <person name="Obokata J."/>
            <person name="Shigenobu S."/>
        </authorList>
    </citation>
    <scope>NUCLEOTIDE SEQUENCE [LARGE SCALE GENOMIC DNA]</scope>
</reference>